<evidence type="ECO:0000256" key="2">
    <source>
        <dbReference type="SAM" id="SignalP"/>
    </source>
</evidence>
<dbReference type="RefSeq" id="WP_143065171.1">
    <property type="nucleotide sequence ID" value="NZ_FOCL01000003.1"/>
</dbReference>
<gene>
    <name evidence="3" type="ORF">SAMN05192574_103670</name>
</gene>
<dbReference type="EMBL" id="FOCL01000003">
    <property type="protein sequence ID" value="SEN61135.1"/>
    <property type="molecule type" value="Genomic_DNA"/>
</dbReference>
<evidence type="ECO:0000313" key="3">
    <source>
        <dbReference type="EMBL" id="SEN61135.1"/>
    </source>
</evidence>
<reference evidence="4" key="1">
    <citation type="submission" date="2016-10" db="EMBL/GenBank/DDBJ databases">
        <authorList>
            <person name="Varghese N."/>
            <person name="Submissions S."/>
        </authorList>
    </citation>
    <scope>NUCLEOTIDE SEQUENCE [LARGE SCALE GENOMIC DNA]</scope>
    <source>
        <strain evidence="4">Gh-48</strain>
    </source>
</reference>
<dbReference type="AlphaFoldDB" id="A0A1H8HYX9"/>
<sequence>MNMLKKVTAVVLLLMGTCIHKNFAQALPDSAVTDTLPSFDAYLQKADLSQARPFPYPKTNPANIRMYARIWRVIDLADSANAILTIPGHSLMEAIMKGLTKGKLTPYEKDDFKKKLTAKQGSMRFTDSVLVPKFDKDGNQISSKMVLNDFNPDRITRFRIEEDVYFDRQRGKVDTRIIGLAPMMNITGSADLPANMSSAPAFWLYFPQLRFALVQEDVSEPDKGIFDVTLDDVFMQQKFSAYLIRQFSPGNAESGQLDPGSPEALKLQQKIADLKKNIWKNPRGINDKNLVNQTQNNKEEKP</sequence>
<name>A0A1H8HYX9_9SPHI</name>
<dbReference type="Pfam" id="PF19841">
    <property type="entry name" value="GldN"/>
    <property type="match status" value="1"/>
</dbReference>
<keyword evidence="4" id="KW-1185">Reference proteome</keyword>
<evidence type="ECO:0000256" key="1">
    <source>
        <dbReference type="SAM" id="MobiDB-lite"/>
    </source>
</evidence>
<organism evidence="3 4">
    <name type="scientific">Mucilaginibacter gossypiicola</name>
    <dbReference type="NCBI Taxonomy" id="551995"/>
    <lineage>
        <taxon>Bacteria</taxon>
        <taxon>Pseudomonadati</taxon>
        <taxon>Bacteroidota</taxon>
        <taxon>Sphingobacteriia</taxon>
        <taxon>Sphingobacteriales</taxon>
        <taxon>Sphingobacteriaceae</taxon>
        <taxon>Mucilaginibacter</taxon>
    </lineage>
</organism>
<dbReference type="Proteomes" id="UP000198942">
    <property type="component" value="Unassembled WGS sequence"/>
</dbReference>
<feature type="signal peptide" evidence="2">
    <location>
        <begin position="1"/>
        <end position="26"/>
    </location>
</feature>
<protein>
    <submittedName>
        <fullName evidence="3">Gliding motility associated protien GldN</fullName>
    </submittedName>
</protein>
<keyword evidence="2" id="KW-0732">Signal</keyword>
<feature type="region of interest" description="Disordered" evidence="1">
    <location>
        <begin position="282"/>
        <end position="302"/>
    </location>
</feature>
<accession>A0A1H8HYX9</accession>
<feature type="chain" id="PRO_5011536965" evidence="2">
    <location>
        <begin position="27"/>
        <end position="302"/>
    </location>
</feature>
<dbReference type="InterPro" id="IPR019847">
    <property type="entry name" value="Gliding_motility_assoc_GldN"/>
</dbReference>
<dbReference type="STRING" id="551995.SAMN05192574_103670"/>
<dbReference type="OrthoDB" id="1141916at2"/>
<evidence type="ECO:0000313" key="4">
    <source>
        <dbReference type="Proteomes" id="UP000198942"/>
    </source>
</evidence>
<proteinExistence type="predicted"/>